<evidence type="ECO:0000256" key="4">
    <source>
        <dbReference type="ARBA" id="ARBA00022840"/>
    </source>
</evidence>
<sequence>MGLSFSARLAARDFDVSLELGDHERLAVLGPNGAGKSTLLGILAGTVRPDSGRAELDGEVLFDVRAGRWPAPHRRRVGLLAQDPLLFPHLDVLANVAFGPRAAGVPRRTADAAARAHLATVEADGLATRRPAQLSGGQAQRVAIARAVATDPRLLLLDEPLAALDVTVAPLVRRVLRSVLTGRTTVLVTHDLLDALLLSDRVAVLEGGHLVETGPTAEVFRHPQTAFTARLAGLNLVLGVADATGVSTPAGLHVGAGTGGVAPGAPAAAVFAPNAVSVFVDAPHGSPRTVLRARVGELEPSGDDVRVTTLAATGESITASVTPASVGELDLYPGRDVFLAIKATAVTVYPV</sequence>
<dbReference type="InterPro" id="IPR017871">
    <property type="entry name" value="ABC_transporter-like_CS"/>
</dbReference>
<dbReference type="PROSITE" id="PS50893">
    <property type="entry name" value="ABC_TRANSPORTER_2"/>
    <property type="match status" value="1"/>
</dbReference>
<protein>
    <submittedName>
        <fullName evidence="8">Molybdate transport system ATP-binding protein</fullName>
    </submittedName>
</protein>
<dbReference type="AlphaFoldDB" id="A0A7W5JS13"/>
<evidence type="ECO:0000256" key="5">
    <source>
        <dbReference type="PROSITE-ProRule" id="PRU01213"/>
    </source>
</evidence>
<dbReference type="InterPro" id="IPR005116">
    <property type="entry name" value="Transp-assoc_OB_typ1"/>
</dbReference>
<dbReference type="PANTHER" id="PTHR42781">
    <property type="entry name" value="SPERMIDINE/PUTRESCINE IMPORT ATP-BINDING PROTEIN POTA"/>
    <property type="match status" value="1"/>
</dbReference>
<dbReference type="Pfam" id="PF00005">
    <property type="entry name" value="ABC_tran"/>
    <property type="match status" value="1"/>
</dbReference>
<dbReference type="PANTHER" id="PTHR42781:SF4">
    <property type="entry name" value="SPERMIDINE_PUTRESCINE IMPORT ATP-BINDING PROTEIN POTA"/>
    <property type="match status" value="1"/>
</dbReference>
<dbReference type="RefSeq" id="WP_183336039.1">
    <property type="nucleotide sequence ID" value="NZ_JACHZG010000001.1"/>
</dbReference>
<keyword evidence="1" id="KW-0813">Transport</keyword>
<dbReference type="InterPro" id="IPR004606">
    <property type="entry name" value="Mop_domain"/>
</dbReference>
<dbReference type="SUPFAM" id="SSF52540">
    <property type="entry name" value="P-loop containing nucleoside triphosphate hydrolases"/>
    <property type="match status" value="1"/>
</dbReference>
<keyword evidence="2 5" id="KW-0500">Molybdenum</keyword>
<name>A0A7W5JS13_9ACTN</name>
<evidence type="ECO:0000256" key="2">
    <source>
        <dbReference type="ARBA" id="ARBA00022505"/>
    </source>
</evidence>
<organism evidence="8 9">
    <name type="scientific">Microlunatus antarcticus</name>
    <dbReference type="NCBI Taxonomy" id="53388"/>
    <lineage>
        <taxon>Bacteria</taxon>
        <taxon>Bacillati</taxon>
        <taxon>Actinomycetota</taxon>
        <taxon>Actinomycetes</taxon>
        <taxon>Propionibacteriales</taxon>
        <taxon>Propionibacteriaceae</taxon>
        <taxon>Microlunatus</taxon>
    </lineage>
</organism>
<keyword evidence="4 8" id="KW-0067">ATP-binding</keyword>
<accession>A0A7W5JS13</accession>
<dbReference type="SMART" id="SM00382">
    <property type="entry name" value="AAA"/>
    <property type="match status" value="1"/>
</dbReference>
<dbReference type="Gene3D" id="3.40.50.300">
    <property type="entry name" value="P-loop containing nucleotide triphosphate hydrolases"/>
    <property type="match status" value="1"/>
</dbReference>
<dbReference type="GO" id="GO:0016887">
    <property type="term" value="F:ATP hydrolysis activity"/>
    <property type="evidence" value="ECO:0007669"/>
    <property type="project" value="InterPro"/>
</dbReference>
<dbReference type="PROSITE" id="PS51866">
    <property type="entry name" value="MOP"/>
    <property type="match status" value="1"/>
</dbReference>
<dbReference type="InterPro" id="IPR008995">
    <property type="entry name" value="Mo/tungstate-bd_C_term_dom"/>
</dbReference>
<dbReference type="InterPro" id="IPR027417">
    <property type="entry name" value="P-loop_NTPase"/>
</dbReference>
<gene>
    <name evidence="8" type="ORF">FHX39_000216</name>
</gene>
<dbReference type="GO" id="GO:0015689">
    <property type="term" value="P:molybdate ion transport"/>
    <property type="evidence" value="ECO:0007669"/>
    <property type="project" value="InterPro"/>
</dbReference>
<dbReference type="InterPro" id="IPR003439">
    <property type="entry name" value="ABC_transporter-like_ATP-bd"/>
</dbReference>
<dbReference type="GO" id="GO:0005524">
    <property type="term" value="F:ATP binding"/>
    <property type="evidence" value="ECO:0007669"/>
    <property type="project" value="UniProtKB-KW"/>
</dbReference>
<evidence type="ECO:0000256" key="3">
    <source>
        <dbReference type="ARBA" id="ARBA00022741"/>
    </source>
</evidence>
<dbReference type="InterPro" id="IPR003593">
    <property type="entry name" value="AAA+_ATPase"/>
</dbReference>
<keyword evidence="9" id="KW-1185">Reference proteome</keyword>
<evidence type="ECO:0000313" key="9">
    <source>
        <dbReference type="Proteomes" id="UP000565572"/>
    </source>
</evidence>
<dbReference type="Gene3D" id="2.40.50.100">
    <property type="match status" value="1"/>
</dbReference>
<dbReference type="Pfam" id="PF03459">
    <property type="entry name" value="TOBE"/>
    <property type="match status" value="1"/>
</dbReference>
<feature type="domain" description="Mop" evidence="7">
    <location>
        <begin position="284"/>
        <end position="350"/>
    </location>
</feature>
<feature type="domain" description="ABC transporter" evidence="6">
    <location>
        <begin position="3"/>
        <end position="232"/>
    </location>
</feature>
<evidence type="ECO:0000259" key="7">
    <source>
        <dbReference type="PROSITE" id="PS51866"/>
    </source>
</evidence>
<keyword evidence="3" id="KW-0547">Nucleotide-binding</keyword>
<dbReference type="PROSITE" id="PS00211">
    <property type="entry name" value="ABC_TRANSPORTER_1"/>
    <property type="match status" value="1"/>
</dbReference>
<dbReference type="Proteomes" id="UP000565572">
    <property type="component" value="Unassembled WGS sequence"/>
</dbReference>
<evidence type="ECO:0000313" key="8">
    <source>
        <dbReference type="EMBL" id="MBB3325272.1"/>
    </source>
</evidence>
<reference evidence="8 9" key="1">
    <citation type="submission" date="2020-08" db="EMBL/GenBank/DDBJ databases">
        <title>Sequencing the genomes of 1000 actinobacteria strains.</title>
        <authorList>
            <person name="Klenk H.-P."/>
        </authorList>
    </citation>
    <scope>NUCLEOTIDE SEQUENCE [LARGE SCALE GENOMIC DNA]</scope>
    <source>
        <strain evidence="8 9">DSM 11053</strain>
    </source>
</reference>
<comment type="caution">
    <text evidence="8">The sequence shown here is derived from an EMBL/GenBank/DDBJ whole genome shotgun (WGS) entry which is preliminary data.</text>
</comment>
<evidence type="ECO:0000259" key="6">
    <source>
        <dbReference type="PROSITE" id="PS50893"/>
    </source>
</evidence>
<evidence type="ECO:0000256" key="1">
    <source>
        <dbReference type="ARBA" id="ARBA00022448"/>
    </source>
</evidence>
<proteinExistence type="predicted"/>
<dbReference type="InterPro" id="IPR050093">
    <property type="entry name" value="ABC_SmlMolc_Importer"/>
</dbReference>
<dbReference type="SUPFAM" id="SSF50331">
    <property type="entry name" value="MOP-like"/>
    <property type="match status" value="1"/>
</dbReference>
<dbReference type="EMBL" id="JACHZG010000001">
    <property type="protein sequence ID" value="MBB3325272.1"/>
    <property type="molecule type" value="Genomic_DNA"/>
</dbReference>